<evidence type="ECO:0000259" key="2">
    <source>
        <dbReference type="Pfam" id="PF02120"/>
    </source>
</evidence>
<dbReference type="InterPro" id="IPR038610">
    <property type="entry name" value="FliK-like_C_sf"/>
</dbReference>
<accession>A0ABQ1P3C6</accession>
<dbReference type="Pfam" id="PF02120">
    <property type="entry name" value="Flg_hook"/>
    <property type="match status" value="1"/>
</dbReference>
<feature type="compositionally biased region" description="Low complexity" evidence="1">
    <location>
        <begin position="383"/>
        <end position="396"/>
    </location>
</feature>
<dbReference type="CDD" id="cd17470">
    <property type="entry name" value="T3SS_Flik_C"/>
    <property type="match status" value="1"/>
</dbReference>
<dbReference type="EMBL" id="BMCJ01000003">
    <property type="protein sequence ID" value="GGC90350.1"/>
    <property type="molecule type" value="Genomic_DNA"/>
</dbReference>
<organism evidence="3 4">
    <name type="scientific">Thalassobacillus devorans</name>
    <dbReference type="NCBI Taxonomy" id="279813"/>
    <lineage>
        <taxon>Bacteria</taxon>
        <taxon>Bacillati</taxon>
        <taxon>Bacillota</taxon>
        <taxon>Bacilli</taxon>
        <taxon>Bacillales</taxon>
        <taxon>Bacillaceae</taxon>
        <taxon>Thalassobacillus</taxon>
    </lineage>
</organism>
<feature type="region of interest" description="Disordered" evidence="1">
    <location>
        <begin position="379"/>
        <end position="432"/>
    </location>
</feature>
<evidence type="ECO:0000313" key="4">
    <source>
        <dbReference type="Proteomes" id="UP000619534"/>
    </source>
</evidence>
<name>A0ABQ1P3C6_9BACI</name>
<dbReference type="InterPro" id="IPR021136">
    <property type="entry name" value="Flagellar_hook_control-like_C"/>
</dbReference>
<evidence type="ECO:0000313" key="3">
    <source>
        <dbReference type="EMBL" id="GGC90350.1"/>
    </source>
</evidence>
<feature type="compositionally biased region" description="Basic and acidic residues" evidence="1">
    <location>
        <begin position="397"/>
        <end position="411"/>
    </location>
</feature>
<gene>
    <name evidence="3" type="ORF">GCM10007216_21410</name>
</gene>
<feature type="domain" description="Flagellar hook-length control protein-like C-terminal" evidence="2">
    <location>
        <begin position="309"/>
        <end position="387"/>
    </location>
</feature>
<evidence type="ECO:0000256" key="1">
    <source>
        <dbReference type="SAM" id="MobiDB-lite"/>
    </source>
</evidence>
<sequence>MESSLIKSTFSLPGGSLTAQHRPRGPAAAFEQLVSKCFSAGEGKKEVQPFPQAVSSIKHFTSTIVKTEGEGSSDSSEVVKELPQSVLDYLQEDNKSLSSLVLTAQDGELLQIEKLPPALENSDFYVSSEGDTGKLIAESNLLTPISEEKVILGDFQSLLLHIKELLQKAGTESGSEYGIIAKKLLHSLEQLSQQSKLQEPAVWKRVEILQGDRALRDVIKWYQSRTSMPNTAYHSQAQVTTKDMSKWLKQAINKYNMNELSGAHQGPISPGPLSKVEQLMIRLDQSQSSDGMQKQLMHAFERAIKSSNLQQLKSGAMEMQLKLKPGNLGDVVVKMTQLNGEMAVKILVTSQSAKEMLEGNIQQLRHMFSPQQVVIEKSDMHPGQQQFQSKEQSFSGQERDSHSQHPSREQNSDGSSEEEKESFHDILVNEKV</sequence>
<feature type="compositionally biased region" description="Basic and acidic residues" evidence="1">
    <location>
        <begin position="421"/>
        <end position="432"/>
    </location>
</feature>
<dbReference type="Proteomes" id="UP000619534">
    <property type="component" value="Unassembled WGS sequence"/>
</dbReference>
<reference evidence="4" key="1">
    <citation type="journal article" date="2019" name="Int. J. Syst. Evol. Microbiol.">
        <title>The Global Catalogue of Microorganisms (GCM) 10K type strain sequencing project: providing services to taxonomists for standard genome sequencing and annotation.</title>
        <authorList>
            <consortium name="The Broad Institute Genomics Platform"/>
            <consortium name="The Broad Institute Genome Sequencing Center for Infectious Disease"/>
            <person name="Wu L."/>
            <person name="Ma J."/>
        </authorList>
    </citation>
    <scope>NUCLEOTIDE SEQUENCE [LARGE SCALE GENOMIC DNA]</scope>
    <source>
        <strain evidence="4">CCM 7282</strain>
    </source>
</reference>
<keyword evidence="4" id="KW-1185">Reference proteome</keyword>
<proteinExistence type="predicted"/>
<comment type="caution">
    <text evidence="3">The sequence shown here is derived from an EMBL/GenBank/DDBJ whole genome shotgun (WGS) entry which is preliminary data.</text>
</comment>
<dbReference type="RefSeq" id="WP_062445841.1">
    <property type="nucleotide sequence ID" value="NZ_BMCJ01000003.1"/>
</dbReference>
<protein>
    <recommendedName>
        <fullName evidence="2">Flagellar hook-length control protein-like C-terminal domain-containing protein</fullName>
    </recommendedName>
</protein>
<dbReference type="Gene3D" id="3.30.750.140">
    <property type="match status" value="1"/>
</dbReference>